<feature type="domain" description="HTH luxR-type" evidence="3">
    <location>
        <begin position="878"/>
        <end position="943"/>
    </location>
</feature>
<organism evidence="4 5">
    <name type="scientific">Mycolicibacterium hodleri</name>
    <dbReference type="NCBI Taxonomy" id="49897"/>
    <lineage>
        <taxon>Bacteria</taxon>
        <taxon>Bacillati</taxon>
        <taxon>Actinomycetota</taxon>
        <taxon>Actinomycetes</taxon>
        <taxon>Mycobacteriales</taxon>
        <taxon>Mycobacteriaceae</taxon>
        <taxon>Mycolicibacterium</taxon>
    </lineage>
</organism>
<evidence type="ECO:0000256" key="2">
    <source>
        <dbReference type="ARBA" id="ARBA00022840"/>
    </source>
</evidence>
<accession>A0A544VUU1</accession>
<dbReference type="GO" id="GO:0004016">
    <property type="term" value="F:adenylate cyclase activity"/>
    <property type="evidence" value="ECO:0007669"/>
    <property type="project" value="TreeGrafter"/>
</dbReference>
<dbReference type="PANTHER" id="PTHR16305">
    <property type="entry name" value="TESTICULAR SOLUBLE ADENYLYL CYCLASE"/>
    <property type="match status" value="1"/>
</dbReference>
<dbReference type="Proteomes" id="UP000315759">
    <property type="component" value="Unassembled WGS sequence"/>
</dbReference>
<dbReference type="SUPFAM" id="SSF46894">
    <property type="entry name" value="C-terminal effector domain of the bipartite response regulators"/>
    <property type="match status" value="1"/>
</dbReference>
<dbReference type="InterPro" id="IPR036388">
    <property type="entry name" value="WH-like_DNA-bd_sf"/>
</dbReference>
<dbReference type="EMBL" id="VIFX01000039">
    <property type="protein sequence ID" value="TQR83753.1"/>
    <property type="molecule type" value="Genomic_DNA"/>
</dbReference>
<dbReference type="InterPro" id="IPR041664">
    <property type="entry name" value="AAA_16"/>
</dbReference>
<dbReference type="PROSITE" id="PS50043">
    <property type="entry name" value="HTH_LUXR_2"/>
    <property type="match status" value="1"/>
</dbReference>
<dbReference type="InterPro" id="IPR027417">
    <property type="entry name" value="P-loop_NTPase"/>
</dbReference>
<dbReference type="SMART" id="SM00421">
    <property type="entry name" value="HTH_LUXR"/>
    <property type="match status" value="1"/>
</dbReference>
<dbReference type="GO" id="GO:0003677">
    <property type="term" value="F:DNA binding"/>
    <property type="evidence" value="ECO:0007669"/>
    <property type="project" value="InterPro"/>
</dbReference>
<dbReference type="CDD" id="cd06170">
    <property type="entry name" value="LuxR_C_like"/>
    <property type="match status" value="1"/>
</dbReference>
<evidence type="ECO:0000313" key="4">
    <source>
        <dbReference type="EMBL" id="TQR83753.1"/>
    </source>
</evidence>
<dbReference type="Pfam" id="PF00196">
    <property type="entry name" value="GerE"/>
    <property type="match status" value="1"/>
</dbReference>
<keyword evidence="2" id="KW-0067">ATP-binding</keyword>
<evidence type="ECO:0000256" key="1">
    <source>
        <dbReference type="ARBA" id="ARBA00022741"/>
    </source>
</evidence>
<proteinExistence type="predicted"/>
<comment type="caution">
    <text evidence="4">The sequence shown here is derived from an EMBL/GenBank/DDBJ whole genome shotgun (WGS) entry which is preliminary data.</text>
</comment>
<dbReference type="SMART" id="SM00382">
    <property type="entry name" value="AAA"/>
    <property type="match status" value="1"/>
</dbReference>
<dbReference type="InterPro" id="IPR003593">
    <property type="entry name" value="AAA+_ATPase"/>
</dbReference>
<gene>
    <name evidence="4" type="ORF">D8S82_25105</name>
</gene>
<dbReference type="GO" id="GO:0006355">
    <property type="term" value="P:regulation of DNA-templated transcription"/>
    <property type="evidence" value="ECO:0007669"/>
    <property type="project" value="InterPro"/>
</dbReference>
<sequence>MARIDRMLHRMPVRGRDRELADATAILRRASGDDARPGAVVIRGAAGSGKSRLLAAIAARAGDVGFRVLTGGGDADAASMPMTPLLQAVLGGTPPLMDRRTVHETLRSADARYVVIEDIIEAIEGAARQQPVLVVIDDLQFADRTTLFALRVMIERLAAEPVVWAVATREPVRDEAVARTVERLEDLDAATFTIGELPLAAATAVAEDLLGGTVDDNLRSMIDRTGGYVVDLVETLRGLVDERRVHVDDGRAVLSETVPPARLRDAIGRRMSRLPPDVSEMVAAASVMGRLVTDRGVAALTGVALGDAGSALRAAEHAQLMVDTGEAFAFRHDLIREVVESTLSPAVRRDLRRRAVDVAIDSGAPLLEVASALASTAERGDTRAADLLSQAGATLAAFDPSTAADLVGRAVELTVDDPERQRKLLTEHVVLLWQAGRVDDARVIGERALVAGVSPAQEAEMRLGLSLVASEHSYRDAGRQTATALLLPDLPPDLRARLLAAHAVTRIVLDDLDGLESTLDEAMDIARRVGDAATVTSLLASSSTLALHRLQWDTAFELAEQGRRLADAIADPTSAWSPKGLWNPSVWSRPWQAVLLSTAGSSDGALRIIDQGIADASAARRDAAVSWMMIRSRVLLEAGRLGDARAEAEAVTTLGDWRAGGAMADYSINYVLRRVAQYTGDQGALARTEHASTSMQRDDVGTVRRQGKWLAMIDADANGRPDRALDVLTGYGDLYDGVGHTLTLDPADDPIFARIAGRAGRRDLAARAAGYAERRAKENPNYPLLQAVAAHTRALVDDDPDALAAAAAGFADVDRPLPRAEALEDAGRVSPNRDAAVHLLDQAHDIFATAGALRDAARTRQRLRALGARRRQPTQSAGGDRLAGLTASERAVVDLVARGATNREVAAQLFLSPHTVSTHLRHAFTKAGVRSRVELARLVSIGDAAAPDG</sequence>
<dbReference type="SUPFAM" id="SSF52540">
    <property type="entry name" value="P-loop containing nucleoside triphosphate hydrolases"/>
    <property type="match status" value="1"/>
</dbReference>
<dbReference type="GO" id="GO:0005737">
    <property type="term" value="C:cytoplasm"/>
    <property type="evidence" value="ECO:0007669"/>
    <property type="project" value="TreeGrafter"/>
</dbReference>
<dbReference type="InterPro" id="IPR000792">
    <property type="entry name" value="Tscrpt_reg_LuxR_C"/>
</dbReference>
<evidence type="ECO:0000313" key="5">
    <source>
        <dbReference type="Proteomes" id="UP000315759"/>
    </source>
</evidence>
<dbReference type="Gene3D" id="3.40.50.300">
    <property type="entry name" value="P-loop containing nucleotide triphosphate hydrolases"/>
    <property type="match status" value="1"/>
</dbReference>
<dbReference type="PRINTS" id="PR00038">
    <property type="entry name" value="HTHLUXR"/>
</dbReference>
<dbReference type="GO" id="GO:0005524">
    <property type="term" value="F:ATP binding"/>
    <property type="evidence" value="ECO:0007669"/>
    <property type="project" value="UniProtKB-KW"/>
</dbReference>
<dbReference type="InterPro" id="IPR016032">
    <property type="entry name" value="Sig_transdc_resp-reg_C-effctor"/>
</dbReference>
<evidence type="ECO:0000259" key="3">
    <source>
        <dbReference type="PROSITE" id="PS50043"/>
    </source>
</evidence>
<keyword evidence="1" id="KW-0547">Nucleotide-binding</keyword>
<keyword evidence="5" id="KW-1185">Reference proteome</keyword>
<dbReference type="AlphaFoldDB" id="A0A544VUU1"/>
<dbReference type="PROSITE" id="PS00622">
    <property type="entry name" value="HTH_LUXR_1"/>
    <property type="match status" value="1"/>
</dbReference>
<dbReference type="PANTHER" id="PTHR16305:SF35">
    <property type="entry name" value="TRANSCRIPTIONAL ACTIVATOR DOMAIN"/>
    <property type="match status" value="1"/>
</dbReference>
<reference evidence="4 5" key="1">
    <citation type="submission" date="2018-10" db="EMBL/GenBank/DDBJ databases">
        <title>Draft genome of Mycobacterium hodleri strain B.</title>
        <authorList>
            <person name="Amande T.J."/>
            <person name="Mcgenity T.J."/>
        </authorList>
    </citation>
    <scope>NUCLEOTIDE SEQUENCE [LARGE SCALE GENOMIC DNA]</scope>
    <source>
        <strain evidence="4 5">B</strain>
    </source>
</reference>
<dbReference type="Gene3D" id="1.10.10.10">
    <property type="entry name" value="Winged helix-like DNA-binding domain superfamily/Winged helix DNA-binding domain"/>
    <property type="match status" value="1"/>
</dbReference>
<dbReference type="Pfam" id="PF13191">
    <property type="entry name" value="AAA_16"/>
    <property type="match status" value="1"/>
</dbReference>
<name>A0A544VUU1_9MYCO</name>
<protein>
    <submittedName>
        <fullName evidence="4">AAA family ATPase</fullName>
    </submittedName>
</protein>